<comment type="caution">
    <text evidence="1">The sequence shown here is derived from an EMBL/GenBank/DDBJ whole genome shotgun (WGS) entry which is preliminary data.</text>
</comment>
<name>A0A9J5XKJ6_SOLCO</name>
<keyword evidence="2" id="KW-1185">Reference proteome</keyword>
<dbReference type="EMBL" id="JACXVP010000009">
    <property type="protein sequence ID" value="KAG5587536.1"/>
    <property type="molecule type" value="Genomic_DNA"/>
</dbReference>
<evidence type="ECO:0000313" key="2">
    <source>
        <dbReference type="Proteomes" id="UP000824120"/>
    </source>
</evidence>
<organism evidence="1 2">
    <name type="scientific">Solanum commersonii</name>
    <name type="common">Commerson's wild potato</name>
    <name type="synonym">Commerson's nightshade</name>
    <dbReference type="NCBI Taxonomy" id="4109"/>
    <lineage>
        <taxon>Eukaryota</taxon>
        <taxon>Viridiplantae</taxon>
        <taxon>Streptophyta</taxon>
        <taxon>Embryophyta</taxon>
        <taxon>Tracheophyta</taxon>
        <taxon>Spermatophyta</taxon>
        <taxon>Magnoliopsida</taxon>
        <taxon>eudicotyledons</taxon>
        <taxon>Gunneridae</taxon>
        <taxon>Pentapetalae</taxon>
        <taxon>asterids</taxon>
        <taxon>lamiids</taxon>
        <taxon>Solanales</taxon>
        <taxon>Solanaceae</taxon>
        <taxon>Solanoideae</taxon>
        <taxon>Solaneae</taxon>
        <taxon>Solanum</taxon>
    </lineage>
</organism>
<proteinExistence type="predicted"/>
<gene>
    <name evidence="1" type="ORF">H5410_047970</name>
</gene>
<sequence length="62" mass="6701">MLEDERNNQGTAIKNNSLKDLAAKIVEIGTGNFSIPISLHGCVCYLCPTFATMNTELQVGKS</sequence>
<accession>A0A9J5XKJ6</accession>
<dbReference type="Proteomes" id="UP000824120">
    <property type="component" value="Chromosome 9"/>
</dbReference>
<dbReference type="AlphaFoldDB" id="A0A9J5XKJ6"/>
<protein>
    <submittedName>
        <fullName evidence="1">Uncharacterized protein</fullName>
    </submittedName>
</protein>
<evidence type="ECO:0000313" key="1">
    <source>
        <dbReference type="EMBL" id="KAG5587536.1"/>
    </source>
</evidence>
<reference evidence="1 2" key="1">
    <citation type="submission" date="2020-09" db="EMBL/GenBank/DDBJ databases">
        <title>De no assembly of potato wild relative species, Solanum commersonii.</title>
        <authorList>
            <person name="Cho K."/>
        </authorList>
    </citation>
    <scope>NUCLEOTIDE SEQUENCE [LARGE SCALE GENOMIC DNA]</scope>
    <source>
        <strain evidence="1">LZ3.2</strain>
        <tissue evidence="1">Leaf</tissue>
    </source>
</reference>